<feature type="non-terminal residue" evidence="2">
    <location>
        <position position="1"/>
    </location>
</feature>
<evidence type="ECO:0000256" key="1">
    <source>
        <dbReference type="SAM" id="MobiDB-lite"/>
    </source>
</evidence>
<protein>
    <submittedName>
        <fullName evidence="2">Uncharacterized protein</fullName>
    </submittedName>
</protein>
<proteinExistence type="predicted"/>
<comment type="caution">
    <text evidence="2">The sequence shown here is derived from an EMBL/GenBank/DDBJ whole genome shotgun (WGS) entry which is preliminary data.</text>
</comment>
<dbReference type="AlphaFoldDB" id="A0A0L0UM65"/>
<feature type="region of interest" description="Disordered" evidence="1">
    <location>
        <begin position="40"/>
        <end position="59"/>
    </location>
</feature>
<gene>
    <name evidence="2" type="ORF">PSTG_18560</name>
</gene>
<keyword evidence="3" id="KW-1185">Reference proteome</keyword>
<reference evidence="3" key="1">
    <citation type="submission" date="2014-03" db="EMBL/GenBank/DDBJ databases">
        <title>The Genome Sequence of Puccinia striiformis f. sp. tritici PST-78.</title>
        <authorList>
            <consortium name="The Broad Institute Genome Sequencing Platform"/>
            <person name="Cuomo C."/>
            <person name="Hulbert S."/>
            <person name="Chen X."/>
            <person name="Walker B."/>
            <person name="Young S.K."/>
            <person name="Zeng Q."/>
            <person name="Gargeya S."/>
            <person name="Fitzgerald M."/>
            <person name="Haas B."/>
            <person name="Abouelleil A."/>
            <person name="Alvarado L."/>
            <person name="Arachchi H.M."/>
            <person name="Berlin A.M."/>
            <person name="Chapman S.B."/>
            <person name="Goldberg J."/>
            <person name="Griggs A."/>
            <person name="Gujja S."/>
            <person name="Hansen M."/>
            <person name="Howarth C."/>
            <person name="Imamovic A."/>
            <person name="Larimer J."/>
            <person name="McCowan C."/>
            <person name="Montmayeur A."/>
            <person name="Murphy C."/>
            <person name="Neiman D."/>
            <person name="Pearson M."/>
            <person name="Priest M."/>
            <person name="Roberts A."/>
            <person name="Saif S."/>
            <person name="Shea T."/>
            <person name="Sisk P."/>
            <person name="Sykes S."/>
            <person name="Wortman J."/>
            <person name="Nusbaum C."/>
            <person name="Birren B."/>
        </authorList>
    </citation>
    <scope>NUCLEOTIDE SEQUENCE [LARGE SCALE GENOMIC DNA]</scope>
    <source>
        <strain evidence="3">race PST-78</strain>
    </source>
</reference>
<evidence type="ECO:0000313" key="3">
    <source>
        <dbReference type="Proteomes" id="UP000054564"/>
    </source>
</evidence>
<sequence length="59" mass="6508">SDDNLPPDLTTTDWAIFREIDDIRSDNVAVVEEDATSTCDSTYCSDLGRDPFDDALPTP</sequence>
<accession>A0A0L0UM65</accession>
<organism evidence="2 3">
    <name type="scientific">Puccinia striiformis f. sp. tritici PST-78</name>
    <dbReference type="NCBI Taxonomy" id="1165861"/>
    <lineage>
        <taxon>Eukaryota</taxon>
        <taxon>Fungi</taxon>
        <taxon>Dikarya</taxon>
        <taxon>Basidiomycota</taxon>
        <taxon>Pucciniomycotina</taxon>
        <taxon>Pucciniomycetes</taxon>
        <taxon>Pucciniales</taxon>
        <taxon>Pucciniaceae</taxon>
        <taxon>Puccinia</taxon>
    </lineage>
</organism>
<dbReference type="Proteomes" id="UP000054564">
    <property type="component" value="Unassembled WGS sequence"/>
</dbReference>
<dbReference type="EMBL" id="AJIL01003302">
    <property type="protein sequence ID" value="KNE88045.1"/>
    <property type="molecule type" value="Genomic_DNA"/>
</dbReference>
<evidence type="ECO:0000313" key="2">
    <source>
        <dbReference type="EMBL" id="KNE88045.1"/>
    </source>
</evidence>
<name>A0A0L0UM65_9BASI</name>